<evidence type="ECO:0000259" key="4">
    <source>
        <dbReference type="Pfam" id="PF01301"/>
    </source>
</evidence>
<comment type="similarity">
    <text evidence="2">Belongs to the glycosyl hydrolase 35 family.</text>
</comment>
<reference evidence="5 6" key="1">
    <citation type="journal article" date="2022" name="Nat. Genet.">
        <title>Improved pea reference genome and pan-genome highlight genomic features and evolutionary characteristics.</title>
        <authorList>
            <person name="Yang T."/>
            <person name="Liu R."/>
            <person name="Luo Y."/>
            <person name="Hu S."/>
            <person name="Wang D."/>
            <person name="Wang C."/>
            <person name="Pandey M.K."/>
            <person name="Ge S."/>
            <person name="Xu Q."/>
            <person name="Li N."/>
            <person name="Li G."/>
            <person name="Huang Y."/>
            <person name="Saxena R.K."/>
            <person name="Ji Y."/>
            <person name="Li M."/>
            <person name="Yan X."/>
            <person name="He Y."/>
            <person name="Liu Y."/>
            <person name="Wang X."/>
            <person name="Xiang C."/>
            <person name="Varshney R.K."/>
            <person name="Ding H."/>
            <person name="Gao S."/>
            <person name="Zong X."/>
        </authorList>
    </citation>
    <scope>NUCLEOTIDE SEQUENCE [LARGE SCALE GENOMIC DNA]</scope>
    <source>
        <strain evidence="5 6">cv. Zhongwan 6</strain>
    </source>
</reference>
<name>A0A9D4WWW9_PEA</name>
<dbReference type="Gene3D" id="3.20.20.80">
    <property type="entry name" value="Glycosidases"/>
    <property type="match status" value="1"/>
</dbReference>
<dbReference type="PRINTS" id="PR00742">
    <property type="entry name" value="GLHYDRLASE35"/>
</dbReference>
<feature type="domain" description="Glycoside hydrolase 35 catalytic" evidence="4">
    <location>
        <begin position="21"/>
        <end position="188"/>
    </location>
</feature>
<dbReference type="GO" id="GO:0004565">
    <property type="term" value="F:beta-galactosidase activity"/>
    <property type="evidence" value="ECO:0007669"/>
    <property type="project" value="UniProtKB-EC"/>
</dbReference>
<dbReference type="EC" id="3.2.1.23" evidence="3"/>
<dbReference type="SUPFAM" id="SSF51445">
    <property type="entry name" value="(Trans)glycosidases"/>
    <property type="match status" value="1"/>
</dbReference>
<gene>
    <name evidence="5" type="ORF">KIW84_055939</name>
</gene>
<evidence type="ECO:0000256" key="1">
    <source>
        <dbReference type="ARBA" id="ARBA00001412"/>
    </source>
</evidence>
<dbReference type="AlphaFoldDB" id="A0A9D4WWW9"/>
<comment type="caution">
    <text evidence="5">The sequence shown here is derived from an EMBL/GenBank/DDBJ whole genome shotgun (WGS) entry which is preliminary data.</text>
</comment>
<evidence type="ECO:0000256" key="3">
    <source>
        <dbReference type="ARBA" id="ARBA00012756"/>
    </source>
</evidence>
<dbReference type="EMBL" id="JAMSHJ010000005">
    <property type="protein sequence ID" value="KAI5410609.1"/>
    <property type="molecule type" value="Genomic_DNA"/>
</dbReference>
<dbReference type="Pfam" id="PF01301">
    <property type="entry name" value="Glyco_hydro_35"/>
    <property type="match status" value="1"/>
</dbReference>
<evidence type="ECO:0000256" key="2">
    <source>
        <dbReference type="ARBA" id="ARBA00009809"/>
    </source>
</evidence>
<dbReference type="InterPro" id="IPR017853">
    <property type="entry name" value="GH"/>
</dbReference>
<organism evidence="5 6">
    <name type="scientific">Pisum sativum</name>
    <name type="common">Garden pea</name>
    <name type="synonym">Lathyrus oleraceus</name>
    <dbReference type="NCBI Taxonomy" id="3888"/>
    <lineage>
        <taxon>Eukaryota</taxon>
        <taxon>Viridiplantae</taxon>
        <taxon>Streptophyta</taxon>
        <taxon>Embryophyta</taxon>
        <taxon>Tracheophyta</taxon>
        <taxon>Spermatophyta</taxon>
        <taxon>Magnoliopsida</taxon>
        <taxon>eudicotyledons</taxon>
        <taxon>Gunneridae</taxon>
        <taxon>Pentapetalae</taxon>
        <taxon>rosids</taxon>
        <taxon>fabids</taxon>
        <taxon>Fabales</taxon>
        <taxon>Fabaceae</taxon>
        <taxon>Papilionoideae</taxon>
        <taxon>50 kb inversion clade</taxon>
        <taxon>NPAAA clade</taxon>
        <taxon>Hologalegina</taxon>
        <taxon>IRL clade</taxon>
        <taxon>Fabeae</taxon>
        <taxon>Lathyrus</taxon>
    </lineage>
</organism>
<comment type="catalytic activity">
    <reaction evidence="1">
        <text>Hydrolysis of terminal non-reducing beta-D-galactose residues in beta-D-galactosides.</text>
        <dbReference type="EC" id="3.2.1.23"/>
    </reaction>
</comment>
<evidence type="ECO:0000313" key="5">
    <source>
        <dbReference type="EMBL" id="KAI5410609.1"/>
    </source>
</evidence>
<dbReference type="PANTHER" id="PTHR23421">
    <property type="entry name" value="BETA-GALACTOSIDASE RELATED"/>
    <property type="match status" value="1"/>
</dbReference>
<dbReference type="GO" id="GO:0005975">
    <property type="term" value="P:carbohydrate metabolic process"/>
    <property type="evidence" value="ECO:0007669"/>
    <property type="project" value="InterPro"/>
</dbReference>
<keyword evidence="6" id="KW-1185">Reference proteome</keyword>
<sequence length="236" mass="27523">MSMIMLHSCFAIEVTYDSKALIINGERRLIFSGAIHYPRSTMEMWPDLIQKAKDGGLDAIETYIFCDRHEPVQHEYNFSGNLDFVNFFKLIQEAGLYAIMRIGPYACAEWNYRGFPLWLHNIPGIELRINNQIYKKEMQIFTTKTVNVAKEANLFASQGGPIVLAQIKKEYGDIMWNYKDVGKEYIWDETLLQGKVLWRVVSVELFATFSEILQWKATMINQIKQRRVTFQRIADS</sequence>
<evidence type="ECO:0000313" key="6">
    <source>
        <dbReference type="Proteomes" id="UP001058974"/>
    </source>
</evidence>
<dbReference type="Gramene" id="Psat05G0593900-T1">
    <property type="protein sequence ID" value="KAI5410609.1"/>
    <property type="gene ID" value="KIW84_055939"/>
</dbReference>
<proteinExistence type="inferred from homology"/>
<dbReference type="Proteomes" id="UP001058974">
    <property type="component" value="Chromosome 5"/>
</dbReference>
<accession>A0A9D4WWW9</accession>
<dbReference type="InterPro" id="IPR001944">
    <property type="entry name" value="Glycoside_Hdrlase_35"/>
</dbReference>
<dbReference type="InterPro" id="IPR031330">
    <property type="entry name" value="Gly_Hdrlase_35_cat"/>
</dbReference>
<protein>
    <recommendedName>
        <fullName evidence="3">beta-galactosidase</fullName>
        <ecNumber evidence="3">3.2.1.23</ecNumber>
    </recommendedName>
</protein>